<sequence>MERRLGFLPKAIDKNSIISEGRRHILNQQNSLRSAANTDENSRDEVAESPLIPTDGLELPTLKRVITEKSIGFLSASNGVSKLLYELKYISLSIRSVPCRRIEIATDSLYYNMHNGTCAYTSPPGFFLIPPPTILQTLQSLKLDQKLNTNWPEQLVRAPEGLIKLFREGESDPLSQVTSTRDLDKVDGICDNHAESFLKINSSLLDTSSITEYHFLRISLKFKAARKIFERKLFRLIPTYQELNINVIELLLLRPECNYMSRNTCIGIFQSKCKASGQIYSSKDLSLSWRVLTLAFTVILLKEERRINDCLKPDDSRLTELFTSHNIRKYLNAELYNYNGTTTAPCFYRSLWSLVSTHASLQLSVQPDSYPAHASKSCEICSNIPPAFPIDLQLVMQKVLATQVWGGTWKVTNKPLPSDGSAEDHTDQYMASLDELRTHSLQHLNKQCLLDDWVIASWKNQEMKNHLTACEALVKELRHLPKPQLVEIITTVAVRGTRKALRGFLSYHLWANNADIDSDLIFAQYCLLFNKALILDMVSQELDELRWKKKLRLNMSKNNMLALHRACPVAWLCLPSEEFQMQFDSVHSSILHEIQLVTFSSSGVFDKLIQNHDIPTQEKLDKMQSIIPNVPPGVLDRCLYYAQTKMIDSTS</sequence>
<gene>
    <name evidence="2" type="ORF">QR46_3003</name>
</gene>
<comment type="caution">
    <text evidence="2">The sequence shown here is derived from an EMBL/GenBank/DDBJ whole genome shotgun (WGS) entry which is preliminary data.</text>
</comment>
<evidence type="ECO:0000256" key="1">
    <source>
        <dbReference type="SAM" id="MobiDB-lite"/>
    </source>
</evidence>
<protein>
    <submittedName>
        <fullName evidence="2">Uncharacterized protein</fullName>
    </submittedName>
</protein>
<organism evidence="2 3">
    <name type="scientific">Giardia duodenalis assemblage B</name>
    <dbReference type="NCBI Taxonomy" id="1394984"/>
    <lineage>
        <taxon>Eukaryota</taxon>
        <taxon>Metamonada</taxon>
        <taxon>Diplomonadida</taxon>
        <taxon>Hexamitidae</taxon>
        <taxon>Giardiinae</taxon>
        <taxon>Giardia</taxon>
    </lineage>
</organism>
<dbReference type="EMBL" id="JXTI01000088">
    <property type="protein sequence ID" value="KWX13010.1"/>
    <property type="molecule type" value="Genomic_DNA"/>
</dbReference>
<dbReference type="AlphaFoldDB" id="A0A132NSJ5"/>
<accession>A0A132NSJ5</accession>
<reference evidence="2 3" key="1">
    <citation type="journal article" date="2015" name="Mol. Biochem. Parasitol.">
        <title>Identification of polymorphic genes for use in assemblage B genotyping assays through comparative genomics of multiple assemblage B Giardia duodenalis isolates.</title>
        <authorList>
            <person name="Wielinga C."/>
            <person name="Thompson R.C."/>
            <person name="Monis P."/>
            <person name="Ryan U."/>
        </authorList>
    </citation>
    <scope>NUCLEOTIDE SEQUENCE [LARGE SCALE GENOMIC DNA]</scope>
    <source>
        <strain evidence="2 3">BAH15c1</strain>
    </source>
</reference>
<dbReference type="OrthoDB" id="10255712at2759"/>
<name>A0A132NSJ5_GIAIN</name>
<dbReference type="Proteomes" id="UP000070089">
    <property type="component" value="Unassembled WGS sequence"/>
</dbReference>
<evidence type="ECO:0000313" key="2">
    <source>
        <dbReference type="EMBL" id="KWX13010.1"/>
    </source>
</evidence>
<evidence type="ECO:0000313" key="3">
    <source>
        <dbReference type="Proteomes" id="UP000070089"/>
    </source>
</evidence>
<feature type="compositionally biased region" description="Polar residues" evidence="1">
    <location>
        <begin position="29"/>
        <end position="39"/>
    </location>
</feature>
<proteinExistence type="predicted"/>
<dbReference type="VEuPathDB" id="GiardiaDB:QR46_3003"/>
<feature type="region of interest" description="Disordered" evidence="1">
    <location>
        <begin position="29"/>
        <end position="50"/>
    </location>
</feature>